<evidence type="ECO:0000256" key="8">
    <source>
        <dbReference type="SAM" id="Coils"/>
    </source>
</evidence>
<dbReference type="GO" id="GO:0005634">
    <property type="term" value="C:nucleus"/>
    <property type="evidence" value="ECO:0007669"/>
    <property type="project" value="UniProtKB-SubCell"/>
</dbReference>
<dbReference type="AlphaFoldDB" id="A0AAV2H384"/>
<keyword evidence="11" id="KW-1185">Reference proteome</keyword>
<keyword evidence="8" id="KW-0175">Coiled coil</keyword>
<dbReference type="PANTHER" id="PTHR48122">
    <property type="entry name" value="CENTROMERE PROTEIN H"/>
    <property type="match status" value="1"/>
</dbReference>
<dbReference type="InterPro" id="IPR008426">
    <property type="entry name" value="CENP-H_C"/>
</dbReference>
<keyword evidence="4" id="KW-0995">Kinetochore</keyword>
<evidence type="ECO:0000313" key="10">
    <source>
        <dbReference type="EMBL" id="CAL1528106.1"/>
    </source>
</evidence>
<keyword evidence="5" id="KW-0539">Nucleus</keyword>
<evidence type="ECO:0000256" key="3">
    <source>
        <dbReference type="ARBA" id="ARBA00022454"/>
    </source>
</evidence>
<feature type="domain" description="Centromere protein H C-terminal" evidence="9">
    <location>
        <begin position="31"/>
        <end position="219"/>
    </location>
</feature>
<evidence type="ECO:0000313" key="11">
    <source>
        <dbReference type="Proteomes" id="UP001497497"/>
    </source>
</evidence>
<evidence type="ECO:0000256" key="5">
    <source>
        <dbReference type="ARBA" id="ARBA00023242"/>
    </source>
</evidence>
<comment type="caution">
    <text evidence="10">The sequence shown here is derived from an EMBL/GenBank/DDBJ whole genome shotgun (WGS) entry which is preliminary data.</text>
</comment>
<dbReference type="InterPro" id="IPR040034">
    <property type="entry name" value="CENP-H"/>
</dbReference>
<dbReference type="GO" id="GO:0051382">
    <property type="term" value="P:kinetochore assembly"/>
    <property type="evidence" value="ECO:0007669"/>
    <property type="project" value="InterPro"/>
</dbReference>
<dbReference type="GO" id="GO:0007059">
    <property type="term" value="P:chromosome segregation"/>
    <property type="evidence" value="ECO:0007669"/>
    <property type="project" value="TreeGrafter"/>
</dbReference>
<evidence type="ECO:0000256" key="6">
    <source>
        <dbReference type="ARBA" id="ARBA00023328"/>
    </source>
</evidence>
<organism evidence="10 11">
    <name type="scientific">Lymnaea stagnalis</name>
    <name type="common">Great pond snail</name>
    <name type="synonym">Helix stagnalis</name>
    <dbReference type="NCBI Taxonomy" id="6523"/>
    <lineage>
        <taxon>Eukaryota</taxon>
        <taxon>Metazoa</taxon>
        <taxon>Spiralia</taxon>
        <taxon>Lophotrochozoa</taxon>
        <taxon>Mollusca</taxon>
        <taxon>Gastropoda</taxon>
        <taxon>Heterobranchia</taxon>
        <taxon>Euthyneura</taxon>
        <taxon>Panpulmonata</taxon>
        <taxon>Hygrophila</taxon>
        <taxon>Lymnaeoidea</taxon>
        <taxon>Lymnaeidae</taxon>
        <taxon>Lymnaea</taxon>
    </lineage>
</organism>
<proteinExistence type="inferred from homology"/>
<accession>A0AAV2H384</accession>
<gene>
    <name evidence="10" type="ORF">GSLYS_00002276001</name>
</gene>
<evidence type="ECO:0000259" key="9">
    <source>
        <dbReference type="Pfam" id="PF05837"/>
    </source>
</evidence>
<sequence length="225" mass="25559">MEPIGCTDGMKSGLEASDDISTEDLHQMKTRLEDELHHLLVAQSAAHQESSPCSIEELTSRTANLMQKFAVESNTFSRNELLVKRIQFGKLLCAEIFNRDSDSNGHLQGILKKTHAATEIIRIHKEICENQEKLEAQKLENLELRKENLSLMEQIKNWKDLHNNVPAEVASSREYQKLKKDLEMRTMAVTINKSIIKHLILGMGVDWSEDPELCQLLLESSGPLQ</sequence>
<keyword evidence="3" id="KW-0158">Chromosome</keyword>
<comment type="similarity">
    <text evidence="7">Belongs to the CENP-H/MCM16 family.</text>
</comment>
<protein>
    <recommendedName>
        <fullName evidence="9">Centromere protein H C-terminal domain-containing protein</fullName>
    </recommendedName>
</protein>
<name>A0AAV2H384_LYMST</name>
<dbReference type="GO" id="GO:0000776">
    <property type="term" value="C:kinetochore"/>
    <property type="evidence" value="ECO:0007669"/>
    <property type="project" value="UniProtKB-KW"/>
</dbReference>
<reference evidence="10 11" key="1">
    <citation type="submission" date="2024-04" db="EMBL/GenBank/DDBJ databases">
        <authorList>
            <consortium name="Genoscope - CEA"/>
            <person name="William W."/>
        </authorList>
    </citation>
    <scope>NUCLEOTIDE SEQUENCE [LARGE SCALE GENOMIC DNA]</scope>
</reference>
<dbReference type="Proteomes" id="UP001497497">
    <property type="component" value="Unassembled WGS sequence"/>
</dbReference>
<dbReference type="PANTHER" id="PTHR48122:SF1">
    <property type="entry name" value="CENTROMERE PROTEIN H"/>
    <property type="match status" value="1"/>
</dbReference>
<evidence type="ECO:0000256" key="1">
    <source>
        <dbReference type="ARBA" id="ARBA00004123"/>
    </source>
</evidence>
<evidence type="ECO:0000256" key="4">
    <source>
        <dbReference type="ARBA" id="ARBA00022838"/>
    </source>
</evidence>
<dbReference type="GO" id="GO:0007052">
    <property type="term" value="P:mitotic spindle organization"/>
    <property type="evidence" value="ECO:0007669"/>
    <property type="project" value="TreeGrafter"/>
</dbReference>
<comment type="subcellular location">
    <subcellularLocation>
        <location evidence="2">Chromosome</location>
        <location evidence="2">Centromere</location>
        <location evidence="2">Kinetochore</location>
    </subcellularLocation>
    <subcellularLocation>
        <location evidence="1">Nucleus</location>
    </subcellularLocation>
</comment>
<evidence type="ECO:0000256" key="2">
    <source>
        <dbReference type="ARBA" id="ARBA00004629"/>
    </source>
</evidence>
<evidence type="ECO:0000256" key="7">
    <source>
        <dbReference type="ARBA" id="ARBA00025735"/>
    </source>
</evidence>
<dbReference type="EMBL" id="CAXITT010000027">
    <property type="protein sequence ID" value="CAL1528106.1"/>
    <property type="molecule type" value="Genomic_DNA"/>
</dbReference>
<dbReference type="Pfam" id="PF05837">
    <property type="entry name" value="CENP-H"/>
    <property type="match status" value="1"/>
</dbReference>
<keyword evidence="6" id="KW-0137">Centromere</keyword>
<feature type="coiled-coil region" evidence="8">
    <location>
        <begin position="125"/>
        <end position="161"/>
    </location>
</feature>
<dbReference type="GO" id="GO:0043515">
    <property type="term" value="F:kinetochore binding"/>
    <property type="evidence" value="ECO:0007669"/>
    <property type="project" value="TreeGrafter"/>
</dbReference>